<reference evidence="8 9" key="1">
    <citation type="submission" date="2020-10" db="EMBL/GenBank/DDBJ databases">
        <title>Complete genome sequence of Cupriavidus basilensis CCUG 49340T.</title>
        <authorList>
            <person name="Salva-Serra F."/>
            <person name="Donoso R.A."/>
            <person name="Cho K.H."/>
            <person name="Yoo J.A."/>
            <person name="Lee K."/>
            <person name="Yoon S.-H."/>
            <person name="Perez-Pantoja D."/>
            <person name="Moore E.R.B."/>
        </authorList>
    </citation>
    <scope>NUCLEOTIDE SEQUENCE [LARGE SCALE GENOMIC DNA]</scope>
    <source>
        <strain evidence="9">CCUG 49340</strain>
    </source>
</reference>
<dbReference type="Pfam" id="PF00144">
    <property type="entry name" value="Beta-lactamase"/>
    <property type="match status" value="1"/>
</dbReference>
<dbReference type="SUPFAM" id="SSF56601">
    <property type="entry name" value="beta-lactamase/transpeptidase-like"/>
    <property type="match status" value="1"/>
</dbReference>
<evidence type="ECO:0000256" key="3">
    <source>
        <dbReference type="ARBA" id="ARBA00022801"/>
    </source>
</evidence>
<dbReference type="PROSITE" id="PS00336">
    <property type="entry name" value="BETA_LACTAMASE_C"/>
    <property type="match status" value="1"/>
</dbReference>
<dbReference type="AlphaFoldDB" id="A0A643FM84"/>
<dbReference type="InterPro" id="IPR001586">
    <property type="entry name" value="Beta-lactam_class-C_AS"/>
</dbReference>
<evidence type="ECO:0000313" key="9">
    <source>
        <dbReference type="Proteomes" id="UP000397656"/>
    </source>
</evidence>
<dbReference type="InterPro" id="IPR012338">
    <property type="entry name" value="Beta-lactam/transpept-like"/>
</dbReference>
<proteinExistence type="inferred from homology"/>
<evidence type="ECO:0000313" key="8">
    <source>
        <dbReference type="EMBL" id="QOT79145.1"/>
    </source>
</evidence>
<evidence type="ECO:0000256" key="2">
    <source>
        <dbReference type="ARBA" id="ARBA00012865"/>
    </source>
</evidence>
<evidence type="ECO:0000256" key="5">
    <source>
        <dbReference type="ARBA" id="ARBA00038473"/>
    </source>
</evidence>
<comment type="similarity">
    <text evidence="5">Belongs to the beta-lactamase family.</text>
</comment>
<keyword evidence="3 6" id="KW-0378">Hydrolase</keyword>
<dbReference type="InterPro" id="IPR001466">
    <property type="entry name" value="Beta-lactam-related"/>
</dbReference>
<comment type="catalytic activity">
    <reaction evidence="6">
        <text>a beta-lactam + H2O = a substituted beta-amino acid</text>
        <dbReference type="Rhea" id="RHEA:20401"/>
        <dbReference type="ChEBI" id="CHEBI:15377"/>
        <dbReference type="ChEBI" id="CHEBI:35627"/>
        <dbReference type="ChEBI" id="CHEBI:140347"/>
        <dbReference type="EC" id="3.5.2.6"/>
    </reaction>
</comment>
<dbReference type="GO" id="GO:0008800">
    <property type="term" value="F:beta-lactamase activity"/>
    <property type="evidence" value="ECO:0007669"/>
    <property type="project" value="UniProtKB-UniRule"/>
</dbReference>
<accession>A0A643FM84</accession>
<sequence>MPGKTKRSGDLATALAALAGLSYLPPVAAAPLTFASPPAEIAKAVLDDEPGTVAVGIWRNQQGRFALQRNPVGSVGEVVEDDSAHAQPLFEIGSISKVFTGLLLAQAVERGDLSLDDTLGKLLEAKATLKPETAAITLRQLVTHSACLPREPQDFPGYGTPNPFSRHDRWKIYAGLSGMTLEHAPPCGAAYSNLGMGLVGQLLSDHYAKPWDVLVRENITGPLGMRDTMQYLGRQASRLATGYQHEALQGPWDFDALSGAGALRSTAPDLLLLARALMAGRAGPLGPAAERALTPLGYFRGDEIGYAILIRGPAGHRTYHHDGLTGGYRTLLAFAPDTQEAVAILASNSHASPVKVLTGITASRYPIAPATQMAPAPAALAEYGGVYQADKDTSFTFVAQDGKLYRRSTGTGFRALSPGGPDTFVDADAGARYVFSREAGEIVRVDYYLGDSGFGGFSSFSGVAGLRTKEAAPPVAVVSLDTQLDYAGHYRARRIIRTDLDLDVRAENGQLGVRAGNWFRRPVFPVAGKPDRFAYENGRSQLQFERDAAGHVAGVVLYENGVIRLRRLP</sequence>
<organism evidence="8 9">
    <name type="scientific">Cupriavidus basilensis</name>
    <dbReference type="NCBI Taxonomy" id="68895"/>
    <lineage>
        <taxon>Bacteria</taxon>
        <taxon>Pseudomonadati</taxon>
        <taxon>Pseudomonadota</taxon>
        <taxon>Betaproteobacteria</taxon>
        <taxon>Burkholderiales</taxon>
        <taxon>Burkholderiaceae</taxon>
        <taxon>Cupriavidus</taxon>
    </lineage>
</organism>
<dbReference type="GO" id="GO:0046677">
    <property type="term" value="P:response to antibiotic"/>
    <property type="evidence" value="ECO:0007669"/>
    <property type="project" value="UniProtKB-UniRule"/>
</dbReference>
<comment type="similarity">
    <text evidence="1 6">Belongs to the class-C beta-lactamase family.</text>
</comment>
<protein>
    <recommendedName>
        <fullName evidence="2 6">Beta-lactamase</fullName>
        <ecNumber evidence="2 6">3.5.2.6</ecNumber>
    </recommendedName>
</protein>
<dbReference type="PANTHER" id="PTHR22935:SF95">
    <property type="entry name" value="BETA-LACTAMASE-LIKE 1-RELATED"/>
    <property type="match status" value="1"/>
</dbReference>
<dbReference type="GO" id="GO:0017001">
    <property type="term" value="P:antibiotic catabolic process"/>
    <property type="evidence" value="ECO:0007669"/>
    <property type="project" value="InterPro"/>
</dbReference>
<keyword evidence="4 6" id="KW-0046">Antibiotic resistance</keyword>
<dbReference type="GO" id="GO:0030288">
    <property type="term" value="C:outer membrane-bounded periplasmic space"/>
    <property type="evidence" value="ECO:0007669"/>
    <property type="project" value="InterPro"/>
</dbReference>
<evidence type="ECO:0000256" key="4">
    <source>
        <dbReference type="ARBA" id="ARBA00023251"/>
    </source>
</evidence>
<dbReference type="GeneID" id="98405342"/>
<dbReference type="RefSeq" id="WP_150992762.1">
    <property type="nucleotide sequence ID" value="NZ_CP062804.1"/>
</dbReference>
<dbReference type="Proteomes" id="UP000397656">
    <property type="component" value="Chromosome 2"/>
</dbReference>
<dbReference type="EMBL" id="CP062804">
    <property type="protein sequence ID" value="QOT79145.1"/>
    <property type="molecule type" value="Genomic_DNA"/>
</dbReference>
<dbReference type="Gene3D" id="3.40.710.10">
    <property type="entry name" value="DD-peptidase/beta-lactamase superfamily"/>
    <property type="match status" value="1"/>
</dbReference>
<evidence type="ECO:0000256" key="1">
    <source>
        <dbReference type="ARBA" id="ARBA00007840"/>
    </source>
</evidence>
<evidence type="ECO:0000259" key="7">
    <source>
        <dbReference type="Pfam" id="PF00144"/>
    </source>
</evidence>
<dbReference type="EC" id="3.5.2.6" evidence="2 6"/>
<evidence type="ECO:0000256" key="6">
    <source>
        <dbReference type="RuleBase" id="RU361140"/>
    </source>
</evidence>
<gene>
    <name evidence="8" type="ORF">F7R26_030745</name>
</gene>
<dbReference type="PANTHER" id="PTHR22935">
    <property type="entry name" value="PENICILLIN-BINDING PROTEIN"/>
    <property type="match status" value="1"/>
</dbReference>
<name>A0A643FM84_9BURK</name>
<dbReference type="InterPro" id="IPR051478">
    <property type="entry name" value="Beta-lactamase-like_AB/R"/>
</dbReference>
<feature type="domain" description="Beta-lactamase-related" evidence="7">
    <location>
        <begin position="77"/>
        <end position="351"/>
    </location>
</feature>